<dbReference type="PANTHER" id="PTHR19303:SF74">
    <property type="entry name" value="POGO TRANSPOSABLE ELEMENT WITH KRAB DOMAIN"/>
    <property type="match status" value="1"/>
</dbReference>
<proteinExistence type="predicted"/>
<dbReference type="GO" id="GO:0005634">
    <property type="term" value="C:nucleus"/>
    <property type="evidence" value="ECO:0007669"/>
    <property type="project" value="TreeGrafter"/>
</dbReference>
<evidence type="ECO:0000259" key="1">
    <source>
        <dbReference type="Pfam" id="PF03184"/>
    </source>
</evidence>
<organism evidence="2 3">
    <name type="scientific">Lophiostoma macrostomum CBS 122681</name>
    <dbReference type="NCBI Taxonomy" id="1314788"/>
    <lineage>
        <taxon>Eukaryota</taxon>
        <taxon>Fungi</taxon>
        <taxon>Dikarya</taxon>
        <taxon>Ascomycota</taxon>
        <taxon>Pezizomycotina</taxon>
        <taxon>Dothideomycetes</taxon>
        <taxon>Pleosporomycetidae</taxon>
        <taxon>Pleosporales</taxon>
        <taxon>Lophiostomataceae</taxon>
        <taxon>Lophiostoma</taxon>
    </lineage>
</organism>
<dbReference type="PANTHER" id="PTHR19303">
    <property type="entry name" value="TRANSPOSON"/>
    <property type="match status" value="1"/>
</dbReference>
<dbReference type="InterPro" id="IPR004875">
    <property type="entry name" value="DDE_SF_endonuclease_dom"/>
</dbReference>
<dbReference type="OrthoDB" id="4357141at2759"/>
<evidence type="ECO:0000313" key="2">
    <source>
        <dbReference type="EMBL" id="KAF2647885.1"/>
    </source>
</evidence>
<dbReference type="EMBL" id="MU004574">
    <property type="protein sequence ID" value="KAF2647885.1"/>
    <property type="molecule type" value="Genomic_DNA"/>
</dbReference>
<protein>
    <submittedName>
        <fullName evidence="2">DDE-domain-containing protein</fullName>
    </submittedName>
</protein>
<evidence type="ECO:0000313" key="3">
    <source>
        <dbReference type="Proteomes" id="UP000799324"/>
    </source>
</evidence>
<keyword evidence="3" id="KW-1185">Reference proteome</keyword>
<dbReference type="Gene3D" id="3.30.420.10">
    <property type="entry name" value="Ribonuclease H-like superfamily/Ribonuclease H"/>
    <property type="match status" value="1"/>
</dbReference>
<accession>A0A6A6SJ42</accession>
<gene>
    <name evidence="2" type="ORF">K491DRAFT_772314</name>
</gene>
<dbReference type="GO" id="GO:0003677">
    <property type="term" value="F:DNA binding"/>
    <property type="evidence" value="ECO:0007669"/>
    <property type="project" value="TreeGrafter"/>
</dbReference>
<dbReference type="AlphaFoldDB" id="A0A6A6SJ42"/>
<reference evidence="2" key="1">
    <citation type="journal article" date="2020" name="Stud. Mycol.">
        <title>101 Dothideomycetes genomes: a test case for predicting lifestyles and emergence of pathogens.</title>
        <authorList>
            <person name="Haridas S."/>
            <person name="Albert R."/>
            <person name="Binder M."/>
            <person name="Bloem J."/>
            <person name="Labutti K."/>
            <person name="Salamov A."/>
            <person name="Andreopoulos B."/>
            <person name="Baker S."/>
            <person name="Barry K."/>
            <person name="Bills G."/>
            <person name="Bluhm B."/>
            <person name="Cannon C."/>
            <person name="Castanera R."/>
            <person name="Culley D."/>
            <person name="Daum C."/>
            <person name="Ezra D."/>
            <person name="Gonzalez J."/>
            <person name="Henrissat B."/>
            <person name="Kuo A."/>
            <person name="Liang C."/>
            <person name="Lipzen A."/>
            <person name="Lutzoni F."/>
            <person name="Magnuson J."/>
            <person name="Mondo S."/>
            <person name="Nolan M."/>
            <person name="Ohm R."/>
            <person name="Pangilinan J."/>
            <person name="Park H.-J."/>
            <person name="Ramirez L."/>
            <person name="Alfaro M."/>
            <person name="Sun H."/>
            <person name="Tritt A."/>
            <person name="Yoshinaga Y."/>
            <person name="Zwiers L.-H."/>
            <person name="Turgeon B."/>
            <person name="Goodwin S."/>
            <person name="Spatafora J."/>
            <person name="Crous P."/>
            <person name="Grigoriev I."/>
        </authorList>
    </citation>
    <scope>NUCLEOTIDE SEQUENCE</scope>
    <source>
        <strain evidence="2">CBS 122681</strain>
    </source>
</reference>
<feature type="non-terminal residue" evidence="2">
    <location>
        <position position="1"/>
    </location>
</feature>
<dbReference type="Proteomes" id="UP000799324">
    <property type="component" value="Unassembled WGS sequence"/>
</dbReference>
<dbReference type="InterPro" id="IPR036397">
    <property type="entry name" value="RNaseH_sf"/>
</dbReference>
<dbReference type="InterPro" id="IPR050863">
    <property type="entry name" value="CenT-Element_Derived"/>
</dbReference>
<dbReference type="Pfam" id="PF03184">
    <property type="entry name" value="DDE_1"/>
    <property type="match status" value="1"/>
</dbReference>
<sequence>MDRASQVLAQRLFVDEPRTYAALSEISNVPISTLNHRDRGRRSREELAQRQQYLTLEEEKALVKFLLLMSNLRHPKRHNNYIYNKDPAILSENVYNMDETGVMLSMLGSVKVLVGKDDLRDYRGAGVKQTTVTAIECISADGSNWMIYPTPGWHYSYSENGYNNLKISLEWLMRVFNPQTKEQANGRPRVLICDGFGTHETLETLQFCLEHNIVLCRLPSHTSHKLQPCDVGAFASLKTAYRDEVERLNRGGVDTVGKEHFTPLYKPARERALTKRNIIAGWAATSLFPFNPERVLRGIQKPSTEVTIPNANELTPITPVTPATTEALTSLHNLINKDAHALDKTSKQRLQRHVQKLASAAKTSFTECALLQDQNRFLLKTNNEAKVRRSTRSVVLGKAKVMSYKDLEEARAKRNAKEKAIASKGKRGQAEAEVEAEVASSVPKDKVARISEVEPAKDAPMPWRIPVAKMY</sequence>
<feature type="domain" description="DDE-1" evidence="1">
    <location>
        <begin position="150"/>
        <end position="282"/>
    </location>
</feature>
<name>A0A6A6SJ42_9PLEO</name>